<organism evidence="2 3">
    <name type="scientific">Pseudonocardia eucalypti</name>
    <dbReference type="NCBI Taxonomy" id="648755"/>
    <lineage>
        <taxon>Bacteria</taxon>
        <taxon>Bacillati</taxon>
        <taxon>Actinomycetota</taxon>
        <taxon>Actinomycetes</taxon>
        <taxon>Pseudonocardiales</taxon>
        <taxon>Pseudonocardiaceae</taxon>
        <taxon>Pseudonocardia</taxon>
    </lineage>
</organism>
<name>A0ABP9QIL8_9PSEU</name>
<dbReference type="InterPro" id="IPR035959">
    <property type="entry name" value="RutC-like_sf"/>
</dbReference>
<evidence type="ECO:0000256" key="1">
    <source>
        <dbReference type="ARBA" id="ARBA00010552"/>
    </source>
</evidence>
<proteinExistence type="inferred from homology"/>
<dbReference type="EMBL" id="BAABJP010000026">
    <property type="protein sequence ID" value="GAA5162536.1"/>
    <property type="molecule type" value="Genomic_DNA"/>
</dbReference>
<accession>A0ABP9QIL8</accession>
<sequence>MAKREVAVPGLSRPVGHFAQAITVAASDRLVFVSGMTARGPDGAVVGAGDAAAQTRQACENLKTILEASGSGMDQVVRVDVYLRNIEHFDDVHRVRREFFPAPPPASTMVEVAKLVDPEMLVEITAVAVAPERER</sequence>
<keyword evidence="3" id="KW-1185">Reference proteome</keyword>
<protein>
    <submittedName>
        <fullName evidence="2">Pyrimidine utilization protein C</fullName>
    </submittedName>
</protein>
<reference evidence="3" key="1">
    <citation type="journal article" date="2019" name="Int. J. Syst. Evol. Microbiol.">
        <title>The Global Catalogue of Microorganisms (GCM) 10K type strain sequencing project: providing services to taxonomists for standard genome sequencing and annotation.</title>
        <authorList>
            <consortium name="The Broad Institute Genomics Platform"/>
            <consortium name="The Broad Institute Genome Sequencing Center for Infectious Disease"/>
            <person name="Wu L."/>
            <person name="Ma J."/>
        </authorList>
    </citation>
    <scope>NUCLEOTIDE SEQUENCE [LARGE SCALE GENOMIC DNA]</scope>
    <source>
        <strain evidence="3">JCM 18303</strain>
    </source>
</reference>
<dbReference type="PANTHER" id="PTHR11803:SF58">
    <property type="entry name" value="PROTEIN HMF1-RELATED"/>
    <property type="match status" value="1"/>
</dbReference>
<dbReference type="SUPFAM" id="SSF55298">
    <property type="entry name" value="YjgF-like"/>
    <property type="match status" value="1"/>
</dbReference>
<dbReference type="RefSeq" id="WP_185065872.1">
    <property type="nucleotide sequence ID" value="NZ_BAABJP010000026.1"/>
</dbReference>
<comment type="similarity">
    <text evidence="1">Belongs to the RutC family.</text>
</comment>
<comment type="caution">
    <text evidence="2">The sequence shown here is derived from an EMBL/GenBank/DDBJ whole genome shotgun (WGS) entry which is preliminary data.</text>
</comment>
<dbReference type="InterPro" id="IPR006175">
    <property type="entry name" value="YjgF/YER057c/UK114"/>
</dbReference>
<dbReference type="Gene3D" id="3.30.1330.40">
    <property type="entry name" value="RutC-like"/>
    <property type="match status" value="1"/>
</dbReference>
<dbReference type="Proteomes" id="UP001428817">
    <property type="component" value="Unassembled WGS sequence"/>
</dbReference>
<evidence type="ECO:0000313" key="3">
    <source>
        <dbReference type="Proteomes" id="UP001428817"/>
    </source>
</evidence>
<dbReference type="Pfam" id="PF01042">
    <property type="entry name" value="Ribonuc_L-PSP"/>
    <property type="match status" value="1"/>
</dbReference>
<gene>
    <name evidence="2" type="primary">rutC</name>
    <name evidence="2" type="ORF">GCM10023321_48270</name>
</gene>
<evidence type="ECO:0000313" key="2">
    <source>
        <dbReference type="EMBL" id="GAA5162536.1"/>
    </source>
</evidence>
<dbReference type="PANTHER" id="PTHR11803">
    <property type="entry name" value="2-IMINOBUTANOATE/2-IMINOPROPANOATE DEAMINASE RIDA"/>
    <property type="match status" value="1"/>
</dbReference>
<dbReference type="CDD" id="cd00448">
    <property type="entry name" value="YjgF_YER057c_UK114_family"/>
    <property type="match status" value="1"/>
</dbReference>